<protein>
    <submittedName>
        <fullName evidence="2">Uncharacterized protein</fullName>
    </submittedName>
</protein>
<dbReference type="EMBL" id="CP077711">
    <property type="protein sequence ID" value="QXR44532.1"/>
    <property type="molecule type" value="Genomic_DNA"/>
</dbReference>
<organism evidence="2">
    <name type="scientific">Salmonella enterica I</name>
    <dbReference type="NCBI Taxonomy" id="59201"/>
    <lineage>
        <taxon>Bacteria</taxon>
        <taxon>Pseudomonadati</taxon>
        <taxon>Pseudomonadota</taxon>
        <taxon>Gammaproteobacteria</taxon>
        <taxon>Enterobacterales</taxon>
        <taxon>Enterobacteriaceae</taxon>
        <taxon>Salmonella</taxon>
    </lineage>
</organism>
<evidence type="ECO:0000256" key="1">
    <source>
        <dbReference type="SAM" id="Coils"/>
    </source>
</evidence>
<gene>
    <name evidence="2" type="ORF">DAX63_020585</name>
</gene>
<reference evidence="2" key="2">
    <citation type="submission" date="2021-05" db="EMBL/GenBank/DDBJ databases">
        <title>Whole genome sequencing of cultured pathogen.</title>
        <authorList>
            <person name="Hoffmann M."/>
            <person name="Balkey M."/>
            <person name="Luo Y."/>
        </authorList>
    </citation>
    <scope>NUCLEOTIDE SEQUENCE</scope>
    <source>
        <strain evidence="2">CFSAN058606</strain>
    </source>
</reference>
<reference evidence="2" key="1">
    <citation type="submission" date="2018-04" db="EMBL/GenBank/DDBJ databases">
        <authorList>
            <person name="Bell R."/>
        </authorList>
    </citation>
    <scope>NUCLEOTIDE SEQUENCE</scope>
    <source>
        <strain evidence="2">CFSAN058606</strain>
    </source>
</reference>
<sequence>MSSHNYQLIKICYPLVLIPLNPFILDIISNNCGCPNDYIAIYLLQDRGQIDKTKFFFNYSQALKEYKSKLKNEEKEVIIDESDLLKFQVDIDISFDYSTNIINDINLFKVSFITPHPDEISTNIEKELKKYNSSQKEVMIDIKQDSFNIYDKVRDGNIELKRILDSSELSTTTTSKRKLSF</sequence>
<keyword evidence="1" id="KW-0175">Coiled coil</keyword>
<feature type="coiled-coil region" evidence="1">
    <location>
        <begin position="56"/>
        <end position="83"/>
    </location>
</feature>
<accession>A0A8F6RK46</accession>
<dbReference type="RefSeq" id="WP_023240645.1">
    <property type="nucleotide sequence ID" value="NZ_CP077711.1"/>
</dbReference>
<evidence type="ECO:0000313" key="2">
    <source>
        <dbReference type="EMBL" id="QXR44532.1"/>
    </source>
</evidence>
<dbReference type="AlphaFoldDB" id="A0A8F6RK46"/>
<proteinExistence type="predicted"/>
<name>A0A8F6RK46_SALET</name>